<dbReference type="InterPro" id="IPR050375">
    <property type="entry name" value="MFS_TsgA-like"/>
</dbReference>
<feature type="transmembrane region" description="Helical" evidence="6">
    <location>
        <begin position="79"/>
        <end position="100"/>
    </location>
</feature>
<dbReference type="EMBL" id="CP033578">
    <property type="protein sequence ID" value="AYV24410.1"/>
    <property type="molecule type" value="Genomic_DNA"/>
</dbReference>
<name>A0A3G4VI01_9VIBR</name>
<feature type="transmembrane region" description="Helical" evidence="6">
    <location>
        <begin position="172"/>
        <end position="195"/>
    </location>
</feature>
<evidence type="ECO:0000256" key="5">
    <source>
        <dbReference type="ARBA" id="ARBA00023136"/>
    </source>
</evidence>
<evidence type="ECO:0000256" key="2">
    <source>
        <dbReference type="ARBA" id="ARBA00022475"/>
    </source>
</evidence>
<dbReference type="GO" id="GO:0022857">
    <property type="term" value="F:transmembrane transporter activity"/>
    <property type="evidence" value="ECO:0007669"/>
    <property type="project" value="InterPro"/>
</dbReference>
<feature type="transmembrane region" description="Helical" evidence="6">
    <location>
        <begin position="338"/>
        <end position="357"/>
    </location>
</feature>
<organism evidence="7 8">
    <name type="scientific">Vibrio mediterranei</name>
    <dbReference type="NCBI Taxonomy" id="689"/>
    <lineage>
        <taxon>Bacteria</taxon>
        <taxon>Pseudomonadati</taxon>
        <taxon>Pseudomonadota</taxon>
        <taxon>Gammaproteobacteria</taxon>
        <taxon>Vibrionales</taxon>
        <taxon>Vibrionaceae</taxon>
        <taxon>Vibrio</taxon>
    </lineage>
</organism>
<evidence type="ECO:0000256" key="3">
    <source>
        <dbReference type="ARBA" id="ARBA00022692"/>
    </source>
</evidence>
<keyword evidence="5 6" id="KW-0472">Membrane</keyword>
<protein>
    <submittedName>
        <fullName evidence="7">MFS transporter</fullName>
    </submittedName>
</protein>
<keyword evidence="2" id="KW-1003">Cell membrane</keyword>
<keyword evidence="4 6" id="KW-1133">Transmembrane helix</keyword>
<comment type="subcellular location">
    <subcellularLocation>
        <location evidence="1">Cell inner membrane</location>
        <topology evidence="1">Multi-pass membrane protein</topology>
    </subcellularLocation>
</comment>
<dbReference type="InterPro" id="IPR036259">
    <property type="entry name" value="MFS_trans_sf"/>
</dbReference>
<dbReference type="Pfam" id="PF07690">
    <property type="entry name" value="MFS_1"/>
    <property type="match status" value="1"/>
</dbReference>
<sequence length="398" mass="42269">MWAYVSVASKSSQSLILLSAVFFSWGLLTSANSILVPYFQSTFSLSYEQSMLVQLAFYFAPFAISIPTSALMARKGYKLSLTVALMLTFLGSLCLCISLYAESFVFALSAVFITAMGVAALQVVANPYIIRTSNDQNETKRLTIASTFNSLGTTIGPIVLGVAMISIGLSNIYLVLSALLVLLACTLYSSSITDYRSAESVKILSHLATLRHQPQFIFGAATIFVYVGVEVSIGTVTISYLSDPNIGGFSAPVAATLMSLYWAGSLLGRFGYSIFAQRLSAMNTLFSGACIAMILLSVAILSPSLFGGVALIMIGLCNSFMYPIIFSRAVSGLGDASGAASAILIMCGIGGGIIPMMQATLITRFDVPTSYLIPVLCYAFIASFAFIAKKRGLSIVTA</sequence>
<feature type="transmembrane region" description="Helical" evidence="6">
    <location>
        <begin position="106"/>
        <end position="130"/>
    </location>
</feature>
<dbReference type="AlphaFoldDB" id="A0A3G4VI01"/>
<evidence type="ECO:0000256" key="1">
    <source>
        <dbReference type="ARBA" id="ARBA00004429"/>
    </source>
</evidence>
<dbReference type="Proteomes" id="UP000279760">
    <property type="component" value="Chromosome 2"/>
</dbReference>
<dbReference type="Gene3D" id="1.20.1250.20">
    <property type="entry name" value="MFS general substrate transporter like domains"/>
    <property type="match status" value="2"/>
</dbReference>
<dbReference type="GO" id="GO:0005886">
    <property type="term" value="C:plasma membrane"/>
    <property type="evidence" value="ECO:0007669"/>
    <property type="project" value="UniProtKB-SubCell"/>
</dbReference>
<reference evidence="7 8" key="1">
    <citation type="submission" date="2018-11" db="EMBL/GenBank/DDBJ databases">
        <title>Complete Genome Sequence of Vbrio mediterranei 117-T6: a Potential Pathogen Bacteria Isolated from the Conchocelis of Pyropia.</title>
        <authorList>
            <person name="Liu Q."/>
        </authorList>
    </citation>
    <scope>NUCLEOTIDE SEQUENCE [LARGE SCALE GENOMIC DNA]</scope>
    <source>
        <strain evidence="7 8">117-T6</strain>
    </source>
</reference>
<feature type="transmembrane region" description="Helical" evidence="6">
    <location>
        <begin position="142"/>
        <end position="166"/>
    </location>
</feature>
<gene>
    <name evidence="7" type="ORF">ECB94_24465</name>
</gene>
<keyword evidence="3 6" id="KW-0812">Transmembrane</keyword>
<dbReference type="SUPFAM" id="SSF103473">
    <property type="entry name" value="MFS general substrate transporter"/>
    <property type="match status" value="1"/>
</dbReference>
<evidence type="ECO:0000313" key="7">
    <source>
        <dbReference type="EMBL" id="AYV24410.1"/>
    </source>
</evidence>
<evidence type="ECO:0000313" key="8">
    <source>
        <dbReference type="Proteomes" id="UP000279760"/>
    </source>
</evidence>
<feature type="transmembrane region" description="Helical" evidence="6">
    <location>
        <begin position="15"/>
        <end position="39"/>
    </location>
</feature>
<feature type="transmembrane region" description="Helical" evidence="6">
    <location>
        <begin position="306"/>
        <end position="326"/>
    </location>
</feature>
<evidence type="ECO:0000256" key="4">
    <source>
        <dbReference type="ARBA" id="ARBA00022989"/>
    </source>
</evidence>
<dbReference type="InterPro" id="IPR011701">
    <property type="entry name" value="MFS"/>
</dbReference>
<proteinExistence type="predicted"/>
<feature type="transmembrane region" description="Helical" evidence="6">
    <location>
        <begin position="216"/>
        <end position="240"/>
    </location>
</feature>
<feature type="transmembrane region" description="Helical" evidence="6">
    <location>
        <begin position="246"/>
        <end position="267"/>
    </location>
</feature>
<dbReference type="PANTHER" id="PTHR43702">
    <property type="entry name" value="L-FUCOSE-PROTON SYMPORTER"/>
    <property type="match status" value="1"/>
</dbReference>
<accession>A0A3G4VI01</accession>
<feature type="transmembrane region" description="Helical" evidence="6">
    <location>
        <begin position="279"/>
        <end position="300"/>
    </location>
</feature>
<feature type="transmembrane region" description="Helical" evidence="6">
    <location>
        <begin position="369"/>
        <end position="388"/>
    </location>
</feature>
<feature type="transmembrane region" description="Helical" evidence="6">
    <location>
        <begin position="51"/>
        <end position="72"/>
    </location>
</feature>
<evidence type="ECO:0000256" key="6">
    <source>
        <dbReference type="SAM" id="Phobius"/>
    </source>
</evidence>
<dbReference type="RefSeq" id="WP_124941956.1">
    <property type="nucleotide sequence ID" value="NZ_CP033578.1"/>
</dbReference>
<dbReference type="PANTHER" id="PTHR43702:SF3">
    <property type="entry name" value="PROTEIN TSGA"/>
    <property type="match status" value="1"/>
</dbReference>